<keyword evidence="14" id="KW-0325">Glycoprotein</keyword>
<dbReference type="PROSITE" id="PS00107">
    <property type="entry name" value="PROTEIN_KINASE_ATP"/>
    <property type="match status" value="1"/>
</dbReference>
<dbReference type="InterPro" id="IPR011009">
    <property type="entry name" value="Kinase-like_dom_sf"/>
</dbReference>
<evidence type="ECO:0000256" key="11">
    <source>
        <dbReference type="ARBA" id="ARBA00023136"/>
    </source>
</evidence>
<feature type="transmembrane region" description="Helical" evidence="21">
    <location>
        <begin position="437"/>
        <end position="461"/>
    </location>
</feature>
<dbReference type="AlphaFoldDB" id="A0A6P3W2X8"/>
<evidence type="ECO:0000259" key="22">
    <source>
        <dbReference type="PROSITE" id="PS50011"/>
    </source>
</evidence>
<comment type="subcellular location">
    <subcellularLocation>
        <location evidence="1">Membrane</location>
        <topology evidence="1">Single-pass type I membrane protein</topology>
    </subcellularLocation>
</comment>
<reference evidence="26" key="1">
    <citation type="submission" date="2025-08" db="UniProtKB">
        <authorList>
            <consortium name="RefSeq"/>
        </authorList>
    </citation>
    <scope>IDENTIFICATION</scope>
</reference>
<evidence type="ECO:0000256" key="6">
    <source>
        <dbReference type="ARBA" id="ARBA00022737"/>
    </source>
</evidence>
<keyword evidence="4" id="KW-0808">Transferase</keyword>
<keyword evidence="13 26" id="KW-0675">Receptor</keyword>
<sequence>MALVIRMSTKWTIYIPCLTLIYVSIVSAQAAIEGELFNSLQQTQLEWASSPAKAWKKMRGGAKSDHQVYQACMDSFKATTKHLFTTSIPRKNAINVLLDIKFAQEIEMGSALLSTLNVSLKEPGGRRLISKLKAPLGFPVNTANMTVVEAYLHSAEGLNVGRLSTDFQLVFSYSGPCIFIHAVRLYYKQCPTFQSNLTEFRVAPAESGLQSGTCVVGSVEVTPPRRDCRPDGSWGPLQGMCVCPPGHQEARGSCEACRIGTFKPTNGSGGCHQCPPNSKTEMEGARQCSCVHGYSRLPSDPVHLGCTKPPSEPVNLTHHQLSDSTLALRWGPPTDLAGRQEVTYTVECWQQASETSGQWAPCGNATTILPKSRDLTATAVNITGLQPHLDYKLVVRAGNAVGSSAHTTTTIQKWKVPNAPSVPSPEKTPEKQRSPSLGLLVGVLGGGMLLIVLVPVGLSLLRRKYRTLIPYQEEPLLPSYPVVTFRRDMEDQSNPASSDGCARAYPAAVQVLAGMNERLLSSLREVLVDRGSLTLGKELGKGEFGSVYEGIFCPQERPQMKVAVKTMRAGIHCQEDLETFLKEAEIMRHFDHENVVNLLGVTLEQDEESSIPVPLVILPFLKHGDVRRFLIATRYGDISMFVPYQSLLGFMIDIAAGMEYLSSKGFLHRDLAARNCMLGDDLHVRVADFGLSKSVYSGNYYRQKVAVRLPMKWMAMESLSESIFSTKTDVWSFGVTMWEIMSRGKTPYPGVHNHELLTYLEASHRLKPPVDCDSKLYEVMLSCWESDPGQRPGFAELGVRLKGLLSELPPLEASKEAHYINMGLEAASQGGAFGVDPDLEEATMGNDYQPGPVGACLPPRETEQECDGGKDEAEYLLFVKCDSAPGTED</sequence>
<dbReference type="InterPro" id="IPR013783">
    <property type="entry name" value="Ig-like_fold"/>
</dbReference>
<dbReference type="GO" id="GO:0016477">
    <property type="term" value="P:cell migration"/>
    <property type="evidence" value="ECO:0007669"/>
    <property type="project" value="TreeGrafter"/>
</dbReference>
<dbReference type="Gene3D" id="2.10.50.10">
    <property type="entry name" value="Tumor Necrosis Factor Receptor, subunit A, domain 2"/>
    <property type="match status" value="1"/>
</dbReference>
<evidence type="ECO:0000256" key="3">
    <source>
        <dbReference type="ARBA" id="ARBA00022553"/>
    </source>
</evidence>
<dbReference type="Proteomes" id="UP000515152">
    <property type="component" value="Chromosome 18"/>
</dbReference>
<evidence type="ECO:0000256" key="19">
    <source>
        <dbReference type="PROSITE-ProRule" id="PRU10141"/>
    </source>
</evidence>
<dbReference type="InterPro" id="IPR008979">
    <property type="entry name" value="Galactose-bd-like_sf"/>
</dbReference>
<dbReference type="PROSITE" id="PS00109">
    <property type="entry name" value="PROTEIN_KINASE_TYR"/>
    <property type="match status" value="1"/>
</dbReference>
<dbReference type="RefSeq" id="XP_012688230.2">
    <property type="nucleotide sequence ID" value="XM_012832776.3"/>
</dbReference>
<dbReference type="GO" id="GO:0005524">
    <property type="term" value="F:ATP binding"/>
    <property type="evidence" value="ECO:0007669"/>
    <property type="project" value="UniProtKB-UniRule"/>
</dbReference>
<evidence type="ECO:0000256" key="13">
    <source>
        <dbReference type="ARBA" id="ARBA00023170"/>
    </source>
</evidence>
<keyword evidence="3" id="KW-0597">Phosphoprotein</keyword>
<evidence type="ECO:0000256" key="18">
    <source>
        <dbReference type="PIRSR" id="PIRSR000666-3"/>
    </source>
</evidence>
<dbReference type="PRINTS" id="PR00109">
    <property type="entry name" value="TYRKINASE"/>
</dbReference>
<feature type="active site" description="Proton acceptor" evidence="16">
    <location>
        <position position="670"/>
    </location>
</feature>
<dbReference type="SMART" id="SM00615">
    <property type="entry name" value="EPH_lbd"/>
    <property type="match status" value="1"/>
</dbReference>
<dbReference type="GO" id="GO:0005003">
    <property type="term" value="F:ephrin receptor activity"/>
    <property type="evidence" value="ECO:0007669"/>
    <property type="project" value="InterPro"/>
</dbReference>
<dbReference type="SMART" id="SM00060">
    <property type="entry name" value="FN3"/>
    <property type="match status" value="1"/>
</dbReference>
<evidence type="ECO:0000256" key="12">
    <source>
        <dbReference type="ARBA" id="ARBA00023137"/>
    </source>
</evidence>
<dbReference type="SMART" id="SM01411">
    <property type="entry name" value="Ephrin_rec_like"/>
    <property type="match status" value="1"/>
</dbReference>
<dbReference type="FunFam" id="1.10.510.10:FF:000089">
    <property type="entry name" value="Tyrosine-protein kinase receptor TYRO3"/>
    <property type="match status" value="1"/>
</dbReference>
<dbReference type="InterPro" id="IPR036116">
    <property type="entry name" value="FN3_sf"/>
</dbReference>
<dbReference type="SUPFAM" id="SSF49785">
    <property type="entry name" value="Galactose-binding domain-like"/>
    <property type="match status" value="1"/>
</dbReference>
<dbReference type="GO" id="GO:0006909">
    <property type="term" value="P:phagocytosis"/>
    <property type="evidence" value="ECO:0007669"/>
    <property type="project" value="TreeGrafter"/>
</dbReference>
<keyword evidence="8 26" id="KW-0418">Kinase</keyword>
<feature type="region of interest" description="Disordered" evidence="20">
    <location>
        <begin position="414"/>
        <end position="434"/>
    </location>
</feature>
<dbReference type="GO" id="GO:0043235">
    <property type="term" value="C:receptor complex"/>
    <property type="evidence" value="ECO:0007669"/>
    <property type="project" value="TreeGrafter"/>
</dbReference>
<keyword evidence="7 17" id="KW-0547">Nucleotide-binding</keyword>
<dbReference type="FunFam" id="2.10.50.10:FF:000001">
    <property type="entry name" value="Ephrin type-A receptor 5"/>
    <property type="match status" value="1"/>
</dbReference>
<evidence type="ECO:0000256" key="5">
    <source>
        <dbReference type="ARBA" id="ARBA00022692"/>
    </source>
</evidence>
<dbReference type="GO" id="GO:0005886">
    <property type="term" value="C:plasma membrane"/>
    <property type="evidence" value="ECO:0007669"/>
    <property type="project" value="InterPro"/>
</dbReference>
<evidence type="ECO:0000256" key="10">
    <source>
        <dbReference type="ARBA" id="ARBA00022989"/>
    </source>
</evidence>
<dbReference type="Gene3D" id="1.10.510.10">
    <property type="entry name" value="Transferase(Phosphotransferase) domain 1"/>
    <property type="match status" value="1"/>
</dbReference>
<evidence type="ECO:0000256" key="15">
    <source>
        <dbReference type="ARBA" id="ARBA00051243"/>
    </source>
</evidence>
<dbReference type="InterPro" id="IPR002049">
    <property type="entry name" value="LE_dom"/>
</dbReference>
<evidence type="ECO:0000256" key="2">
    <source>
        <dbReference type="ARBA" id="ARBA00011902"/>
    </source>
</evidence>
<keyword evidence="9 17" id="KW-0067">ATP-binding</keyword>
<dbReference type="Pfam" id="PF07699">
    <property type="entry name" value="Ephrin_rec_like"/>
    <property type="match status" value="1"/>
</dbReference>
<evidence type="ECO:0000256" key="9">
    <source>
        <dbReference type="ARBA" id="ARBA00022840"/>
    </source>
</evidence>
<dbReference type="InterPro" id="IPR001090">
    <property type="entry name" value="Ephrin_rcpt_lig-bd_dom"/>
</dbReference>
<protein>
    <recommendedName>
        <fullName evidence="2">receptor protein-tyrosine kinase</fullName>
        <ecNumber evidence="2">2.7.10.1</ecNumber>
    </recommendedName>
</protein>
<dbReference type="PANTHER" id="PTHR24416">
    <property type="entry name" value="TYROSINE-PROTEIN KINASE RECEPTOR"/>
    <property type="match status" value="1"/>
</dbReference>
<dbReference type="CDD" id="cd00055">
    <property type="entry name" value="EGF_Lam"/>
    <property type="match status" value="1"/>
</dbReference>
<dbReference type="PANTHER" id="PTHR24416:SF323">
    <property type="entry name" value="TYROSINE-PROTEIN KINASE RECEPTOR UFO"/>
    <property type="match status" value="1"/>
</dbReference>
<dbReference type="Pfam" id="PF25599">
    <property type="entry name" value="Ephrin_CRD"/>
    <property type="match status" value="1"/>
</dbReference>
<evidence type="ECO:0000256" key="16">
    <source>
        <dbReference type="PIRSR" id="PIRSR000666-1"/>
    </source>
</evidence>
<dbReference type="GO" id="GO:0051897">
    <property type="term" value="P:positive regulation of phosphatidylinositol 3-kinase/protein kinase B signal transduction"/>
    <property type="evidence" value="ECO:0007669"/>
    <property type="project" value="TreeGrafter"/>
</dbReference>
<evidence type="ECO:0000256" key="14">
    <source>
        <dbReference type="ARBA" id="ARBA00023180"/>
    </source>
</evidence>
<feature type="binding site" evidence="17 19">
    <location>
        <position position="565"/>
    </location>
    <ligand>
        <name>ATP</name>
        <dbReference type="ChEBI" id="CHEBI:30616"/>
    </ligand>
</feature>
<feature type="domain" description="Protein kinase" evidence="22">
    <location>
        <begin position="533"/>
        <end position="805"/>
    </location>
</feature>
<dbReference type="Pfam" id="PF00041">
    <property type="entry name" value="fn3"/>
    <property type="match status" value="1"/>
</dbReference>
<proteinExistence type="predicted"/>
<dbReference type="OrthoDB" id="98077at2759"/>
<dbReference type="Gene3D" id="2.60.120.260">
    <property type="entry name" value="Galactose-binding domain-like"/>
    <property type="match status" value="1"/>
</dbReference>
<evidence type="ECO:0000256" key="17">
    <source>
        <dbReference type="PIRSR" id="PIRSR000666-2"/>
    </source>
</evidence>
<dbReference type="InterPro" id="IPR003961">
    <property type="entry name" value="FN3_dom"/>
</dbReference>
<dbReference type="InterPro" id="IPR020635">
    <property type="entry name" value="Tyr_kinase_cat_dom"/>
</dbReference>
<feature type="disulfide bond" evidence="18">
    <location>
        <begin position="72"/>
        <end position="177"/>
    </location>
</feature>
<evidence type="ECO:0000256" key="4">
    <source>
        <dbReference type="ARBA" id="ARBA00022679"/>
    </source>
</evidence>
<dbReference type="InterPro" id="IPR016257">
    <property type="entry name" value="Tyr_kinase_ephrin_rcpt"/>
</dbReference>
<evidence type="ECO:0000256" key="7">
    <source>
        <dbReference type="ARBA" id="ARBA00022741"/>
    </source>
</evidence>
<dbReference type="InterPro" id="IPR009030">
    <property type="entry name" value="Growth_fac_rcpt_cys_sf"/>
</dbReference>
<dbReference type="SUPFAM" id="SSF49265">
    <property type="entry name" value="Fibronectin type III"/>
    <property type="match status" value="1"/>
</dbReference>
<organism evidence="25 26">
    <name type="scientific">Clupea harengus</name>
    <name type="common">Atlantic herring</name>
    <dbReference type="NCBI Taxonomy" id="7950"/>
    <lineage>
        <taxon>Eukaryota</taxon>
        <taxon>Metazoa</taxon>
        <taxon>Chordata</taxon>
        <taxon>Craniata</taxon>
        <taxon>Vertebrata</taxon>
        <taxon>Euteleostomi</taxon>
        <taxon>Actinopterygii</taxon>
        <taxon>Neopterygii</taxon>
        <taxon>Teleostei</taxon>
        <taxon>Clupei</taxon>
        <taxon>Clupeiformes</taxon>
        <taxon>Clupeoidei</taxon>
        <taxon>Clupeidae</taxon>
        <taxon>Clupea</taxon>
    </lineage>
</organism>
<keyword evidence="12" id="KW-0829">Tyrosine-protein kinase</keyword>
<dbReference type="InterPro" id="IPR050122">
    <property type="entry name" value="RTK"/>
</dbReference>
<dbReference type="PROSITE" id="PS50011">
    <property type="entry name" value="PROTEIN_KINASE_DOM"/>
    <property type="match status" value="1"/>
</dbReference>
<dbReference type="Gene3D" id="2.60.40.10">
    <property type="entry name" value="Immunoglobulins"/>
    <property type="match status" value="1"/>
</dbReference>
<dbReference type="GO" id="GO:0043066">
    <property type="term" value="P:negative regulation of apoptotic process"/>
    <property type="evidence" value="ECO:0007669"/>
    <property type="project" value="TreeGrafter"/>
</dbReference>
<dbReference type="InterPro" id="IPR001245">
    <property type="entry name" value="Ser-Thr/Tyr_kinase_cat_dom"/>
</dbReference>
<keyword evidence="18" id="KW-1015">Disulfide bond</keyword>
<evidence type="ECO:0000256" key="20">
    <source>
        <dbReference type="SAM" id="MobiDB-lite"/>
    </source>
</evidence>
<evidence type="ECO:0000313" key="25">
    <source>
        <dbReference type="Proteomes" id="UP000515152"/>
    </source>
</evidence>
<dbReference type="GeneID" id="105904837"/>
<feature type="binding site" evidence="17">
    <location>
        <begin position="539"/>
        <end position="547"/>
    </location>
    <ligand>
        <name>ATP</name>
        <dbReference type="ChEBI" id="CHEBI:30616"/>
    </ligand>
</feature>
<dbReference type="InterPro" id="IPR017441">
    <property type="entry name" value="Protein_kinase_ATP_BS"/>
</dbReference>
<dbReference type="InterPro" id="IPR008266">
    <property type="entry name" value="Tyr_kinase_AS"/>
</dbReference>
<feature type="domain" description="Eph LBD" evidence="24">
    <location>
        <begin position="32"/>
        <end position="195"/>
    </location>
</feature>
<dbReference type="GO" id="GO:0007399">
    <property type="term" value="P:nervous system development"/>
    <property type="evidence" value="ECO:0007669"/>
    <property type="project" value="TreeGrafter"/>
</dbReference>
<evidence type="ECO:0000259" key="23">
    <source>
        <dbReference type="PROSITE" id="PS50853"/>
    </source>
</evidence>
<evidence type="ECO:0000259" key="24">
    <source>
        <dbReference type="PROSITE" id="PS51550"/>
    </source>
</evidence>
<dbReference type="PROSITE" id="PS50853">
    <property type="entry name" value="FN3"/>
    <property type="match status" value="1"/>
</dbReference>
<keyword evidence="5 21" id="KW-0812">Transmembrane</keyword>
<dbReference type="GO" id="GO:0001779">
    <property type="term" value="P:natural killer cell differentiation"/>
    <property type="evidence" value="ECO:0007669"/>
    <property type="project" value="TreeGrafter"/>
</dbReference>
<dbReference type="Gene3D" id="2.60.40.1770">
    <property type="entry name" value="ephrin a2 ectodomain"/>
    <property type="match status" value="1"/>
</dbReference>
<gene>
    <name evidence="26" type="primary">si:ch73-40a2.1</name>
</gene>
<dbReference type="Pfam" id="PF07714">
    <property type="entry name" value="PK_Tyr_Ser-Thr"/>
    <property type="match status" value="1"/>
</dbReference>
<evidence type="ECO:0000313" key="26">
    <source>
        <dbReference type="RefSeq" id="XP_012688230.2"/>
    </source>
</evidence>
<dbReference type="CDD" id="cd00063">
    <property type="entry name" value="FN3"/>
    <property type="match status" value="1"/>
</dbReference>
<dbReference type="EC" id="2.7.10.1" evidence="2"/>
<keyword evidence="11 21" id="KW-0472">Membrane</keyword>
<keyword evidence="10 21" id="KW-1133">Transmembrane helix</keyword>
<evidence type="ECO:0000256" key="21">
    <source>
        <dbReference type="SAM" id="Phobius"/>
    </source>
</evidence>
<dbReference type="InterPro" id="IPR000719">
    <property type="entry name" value="Prot_kinase_dom"/>
</dbReference>
<comment type="catalytic activity">
    <reaction evidence="15">
        <text>L-tyrosyl-[protein] + ATP = O-phospho-L-tyrosyl-[protein] + ADP + H(+)</text>
        <dbReference type="Rhea" id="RHEA:10596"/>
        <dbReference type="Rhea" id="RHEA-COMP:10136"/>
        <dbReference type="Rhea" id="RHEA-COMP:20101"/>
        <dbReference type="ChEBI" id="CHEBI:15378"/>
        <dbReference type="ChEBI" id="CHEBI:30616"/>
        <dbReference type="ChEBI" id="CHEBI:46858"/>
        <dbReference type="ChEBI" id="CHEBI:61978"/>
        <dbReference type="ChEBI" id="CHEBI:456216"/>
        <dbReference type="EC" id="2.7.10.1"/>
    </reaction>
</comment>
<accession>A0A6P3W2X8</accession>
<dbReference type="Gene3D" id="3.30.200.20">
    <property type="entry name" value="Phosphorylase Kinase, domain 1"/>
    <property type="match status" value="1"/>
</dbReference>
<dbReference type="InterPro" id="IPR011641">
    <property type="entry name" value="Tyr-kin_ephrin_A/B_rcpt-like"/>
</dbReference>
<dbReference type="KEGG" id="char:105904837"/>
<dbReference type="SUPFAM" id="SSF57184">
    <property type="entry name" value="Growth factor receptor domain"/>
    <property type="match status" value="1"/>
</dbReference>
<dbReference type="SUPFAM" id="SSF56112">
    <property type="entry name" value="Protein kinase-like (PK-like)"/>
    <property type="match status" value="1"/>
</dbReference>
<dbReference type="GO" id="GO:0030168">
    <property type="term" value="P:platelet activation"/>
    <property type="evidence" value="ECO:0007669"/>
    <property type="project" value="TreeGrafter"/>
</dbReference>
<dbReference type="PROSITE" id="PS51550">
    <property type="entry name" value="EPH_LBD"/>
    <property type="match status" value="1"/>
</dbReference>
<evidence type="ECO:0000256" key="8">
    <source>
        <dbReference type="ARBA" id="ARBA00022777"/>
    </source>
</evidence>
<keyword evidence="6" id="KW-0677">Repeat</keyword>
<feature type="domain" description="Fibronectin type-III" evidence="23">
    <location>
        <begin position="312"/>
        <end position="419"/>
    </location>
</feature>
<keyword evidence="25" id="KW-1185">Reference proteome</keyword>
<evidence type="ECO:0000256" key="1">
    <source>
        <dbReference type="ARBA" id="ARBA00004479"/>
    </source>
</evidence>
<dbReference type="PIRSF" id="PIRSF000666">
    <property type="entry name" value="TyrPK_ephrin_receptor"/>
    <property type="match status" value="1"/>
</dbReference>
<name>A0A6P3W2X8_CLUHA</name>
<dbReference type="SMART" id="SM00219">
    <property type="entry name" value="TyrKc"/>
    <property type="match status" value="1"/>
</dbReference>